<dbReference type="GeneID" id="27368371"/>
<accession>M7XHF2</accession>
<feature type="compositionally biased region" description="Polar residues" evidence="1">
    <location>
        <begin position="10"/>
        <end position="23"/>
    </location>
</feature>
<sequence>MRETAHASPGTISHSASYLNTPGSAPPTGRHVRFLASPMSASPVDTSPRSASPRAASASLLLPPPKAAKMLGLNPSPAASIAERYRASERGSTLPSDLGLELSRSTAGKAAEVLGLGLSSAMSQPRRRMVLPEWPATRSEIRPCEIAVAQLAKVVIEPAHLRGSRPSFDNRTIALTRLPGFDHSQPSTYTLHAFVSPRSMDNEISRLEILPTSIVCAPTAGEAPPQAPAYLLKVTGRGYALSGRVRGLGSDEPQNISWIVGTNDLGEYKDWLGMMKEAVRETSTSPVSAQASEEHAVVAADYRARQDSDEDPAELVDFLLPLPPAQPPAVTPRPKASVPQDAKRSSVYSSRSGSSHGSSRRESDGSAYRYASLPPQLPPPSAPLPPLPARDDENMPTRSRKT</sequence>
<feature type="compositionally biased region" description="Low complexity" evidence="1">
    <location>
        <begin position="345"/>
        <end position="357"/>
    </location>
</feature>
<dbReference type="Proteomes" id="UP000016926">
    <property type="component" value="Unassembled WGS sequence"/>
</dbReference>
<gene>
    <name evidence="2" type="ORF">RHTO_04358</name>
</gene>
<keyword evidence="3" id="KW-1185">Reference proteome</keyword>
<name>M7XHF2_RHOT1</name>
<protein>
    <submittedName>
        <fullName evidence="2">Uncharacterized protein</fullName>
    </submittedName>
</protein>
<evidence type="ECO:0000313" key="3">
    <source>
        <dbReference type="Proteomes" id="UP000016926"/>
    </source>
</evidence>
<reference evidence="2 3" key="1">
    <citation type="journal article" date="2012" name="Nat. Commun.">
        <title>A multi-omic map of the lipid-producing yeast Rhodosporidium toruloides.</title>
        <authorList>
            <person name="Zhu Z."/>
            <person name="Zhang S."/>
            <person name="Liu H."/>
            <person name="Shen H."/>
            <person name="Lin X."/>
            <person name="Yang F."/>
            <person name="Zhou Y.J."/>
            <person name="Jin G."/>
            <person name="Ye M."/>
            <person name="Zou H."/>
            <person name="Zou H."/>
            <person name="Zhao Z.K."/>
        </authorList>
    </citation>
    <scope>NUCLEOTIDE SEQUENCE [LARGE SCALE GENOMIC DNA]</scope>
    <source>
        <strain evidence="2 3">NP11</strain>
    </source>
</reference>
<feature type="compositionally biased region" description="Pro residues" evidence="1">
    <location>
        <begin position="375"/>
        <end position="388"/>
    </location>
</feature>
<dbReference type="AlphaFoldDB" id="M7XHF2"/>
<dbReference type="HOGENOM" id="CLU_685412_0_0_1"/>
<organism evidence="2 3">
    <name type="scientific">Rhodotorula toruloides (strain NP11)</name>
    <name type="common">Yeast</name>
    <name type="synonym">Rhodosporidium toruloides</name>
    <dbReference type="NCBI Taxonomy" id="1130832"/>
    <lineage>
        <taxon>Eukaryota</taxon>
        <taxon>Fungi</taxon>
        <taxon>Dikarya</taxon>
        <taxon>Basidiomycota</taxon>
        <taxon>Pucciniomycotina</taxon>
        <taxon>Microbotryomycetes</taxon>
        <taxon>Sporidiobolales</taxon>
        <taxon>Sporidiobolaceae</taxon>
        <taxon>Rhodotorula</taxon>
    </lineage>
</organism>
<feature type="region of interest" description="Disordered" evidence="1">
    <location>
        <begin position="1"/>
        <end position="32"/>
    </location>
</feature>
<feature type="compositionally biased region" description="Pro residues" evidence="1">
    <location>
        <begin position="321"/>
        <end position="331"/>
    </location>
</feature>
<evidence type="ECO:0000256" key="1">
    <source>
        <dbReference type="SAM" id="MobiDB-lite"/>
    </source>
</evidence>
<dbReference type="EMBL" id="KB722668">
    <property type="protein sequence ID" value="EMS19583.1"/>
    <property type="molecule type" value="Genomic_DNA"/>
</dbReference>
<feature type="region of interest" description="Disordered" evidence="1">
    <location>
        <begin position="320"/>
        <end position="402"/>
    </location>
</feature>
<proteinExistence type="predicted"/>
<dbReference type="RefSeq" id="XP_016270702.1">
    <property type="nucleotide sequence ID" value="XM_016418025.1"/>
</dbReference>
<dbReference type="OrthoDB" id="10420960at2759"/>
<evidence type="ECO:0000313" key="2">
    <source>
        <dbReference type="EMBL" id="EMS19583.1"/>
    </source>
</evidence>